<dbReference type="AlphaFoldDB" id="A0A2W5NCX7"/>
<dbReference type="InterPro" id="IPR051045">
    <property type="entry name" value="TonB-dependent_transducer"/>
</dbReference>
<dbReference type="EMBL" id="QFPX01000031">
    <property type="protein sequence ID" value="PZQ50944.1"/>
    <property type="molecule type" value="Genomic_DNA"/>
</dbReference>
<feature type="region of interest" description="Disordered" evidence="10">
    <location>
        <begin position="57"/>
        <end position="85"/>
    </location>
</feature>
<reference evidence="12 13" key="1">
    <citation type="submission" date="2017-08" db="EMBL/GenBank/DDBJ databases">
        <title>Infants hospitalized years apart are colonized by the same room-sourced microbial strains.</title>
        <authorList>
            <person name="Brooks B."/>
            <person name="Olm M.R."/>
            <person name="Firek B.A."/>
            <person name="Baker R."/>
            <person name="Thomas B.C."/>
            <person name="Morowitz M.J."/>
            <person name="Banfield J.F."/>
        </authorList>
    </citation>
    <scope>NUCLEOTIDE SEQUENCE [LARGE SCALE GENOMIC DNA]</scope>
    <source>
        <strain evidence="12">S2_005_002_R2_33</strain>
    </source>
</reference>
<keyword evidence="5" id="KW-0997">Cell inner membrane</keyword>
<dbReference type="Gene3D" id="3.30.1150.10">
    <property type="match status" value="1"/>
</dbReference>
<protein>
    <submittedName>
        <fullName evidence="12">Energy transducer TonB</fullName>
    </submittedName>
</protein>
<name>A0A2W5NCX7_9SPHN</name>
<organism evidence="12 13">
    <name type="scientific">Novosphingobium pentaromativorans</name>
    <dbReference type="NCBI Taxonomy" id="205844"/>
    <lineage>
        <taxon>Bacteria</taxon>
        <taxon>Pseudomonadati</taxon>
        <taxon>Pseudomonadota</taxon>
        <taxon>Alphaproteobacteria</taxon>
        <taxon>Sphingomonadales</taxon>
        <taxon>Sphingomonadaceae</taxon>
        <taxon>Novosphingobium</taxon>
    </lineage>
</organism>
<keyword evidence="6" id="KW-0812">Transmembrane</keyword>
<evidence type="ECO:0000259" key="11">
    <source>
        <dbReference type="PROSITE" id="PS52015"/>
    </source>
</evidence>
<evidence type="ECO:0000256" key="7">
    <source>
        <dbReference type="ARBA" id="ARBA00022927"/>
    </source>
</evidence>
<dbReference type="GO" id="GO:0005886">
    <property type="term" value="C:plasma membrane"/>
    <property type="evidence" value="ECO:0007669"/>
    <property type="project" value="UniProtKB-SubCell"/>
</dbReference>
<accession>A0A2W5NCX7</accession>
<evidence type="ECO:0000256" key="3">
    <source>
        <dbReference type="ARBA" id="ARBA00022448"/>
    </source>
</evidence>
<comment type="subcellular location">
    <subcellularLocation>
        <location evidence="1">Cell inner membrane</location>
        <topology evidence="1">Single-pass membrane protein</topology>
        <orientation evidence="1">Periplasmic side</orientation>
    </subcellularLocation>
</comment>
<evidence type="ECO:0000313" key="12">
    <source>
        <dbReference type="EMBL" id="PZQ50944.1"/>
    </source>
</evidence>
<dbReference type="Pfam" id="PF03544">
    <property type="entry name" value="TonB_C"/>
    <property type="match status" value="1"/>
</dbReference>
<feature type="region of interest" description="Disordered" evidence="10">
    <location>
        <begin position="106"/>
        <end position="132"/>
    </location>
</feature>
<keyword evidence="4" id="KW-1003">Cell membrane</keyword>
<evidence type="ECO:0000256" key="10">
    <source>
        <dbReference type="SAM" id="MobiDB-lite"/>
    </source>
</evidence>
<comment type="caution">
    <text evidence="12">The sequence shown here is derived from an EMBL/GenBank/DDBJ whole genome shotgun (WGS) entry which is preliminary data.</text>
</comment>
<keyword evidence="3" id="KW-0813">Transport</keyword>
<dbReference type="SUPFAM" id="SSF74653">
    <property type="entry name" value="TolA/TonB C-terminal domain"/>
    <property type="match status" value="1"/>
</dbReference>
<dbReference type="NCBIfam" id="TIGR01352">
    <property type="entry name" value="tonB_Cterm"/>
    <property type="match status" value="1"/>
</dbReference>
<keyword evidence="8" id="KW-1133">Transmembrane helix</keyword>
<feature type="compositionally biased region" description="Pro residues" evidence="10">
    <location>
        <begin position="72"/>
        <end position="85"/>
    </location>
</feature>
<keyword evidence="7" id="KW-0653">Protein transport</keyword>
<dbReference type="GO" id="GO:0055085">
    <property type="term" value="P:transmembrane transport"/>
    <property type="evidence" value="ECO:0007669"/>
    <property type="project" value="InterPro"/>
</dbReference>
<evidence type="ECO:0000256" key="9">
    <source>
        <dbReference type="ARBA" id="ARBA00023136"/>
    </source>
</evidence>
<comment type="similarity">
    <text evidence="2">Belongs to the TonB family.</text>
</comment>
<dbReference type="InterPro" id="IPR006260">
    <property type="entry name" value="TonB/TolA_C"/>
</dbReference>
<dbReference type="GO" id="GO:0015031">
    <property type="term" value="P:protein transport"/>
    <property type="evidence" value="ECO:0007669"/>
    <property type="project" value="UniProtKB-KW"/>
</dbReference>
<sequence length="234" mass="25448">MSHFAGRPSAFRKSLAIALTCLFHGLLLMALVWQWRFDSFAPPPPPVTVMPLKAVETAPQAKPQKQAEPSAPALPPREAPAPPLPAAPELPVPLLALRPPIPLSPPAPPVTVTPHPIEPAETAPPPVQRARKGETSFESLLLARIEEMRRYPASALSRRQQGVVQLLFRMNRKGEVLSARIVGGSGFAVLDSEALKMVRRAAPLPAIPPERPDEIEVSVPIEFSLAQQERFATR</sequence>
<evidence type="ECO:0000256" key="4">
    <source>
        <dbReference type="ARBA" id="ARBA00022475"/>
    </source>
</evidence>
<evidence type="ECO:0000256" key="6">
    <source>
        <dbReference type="ARBA" id="ARBA00022692"/>
    </source>
</evidence>
<proteinExistence type="inferred from homology"/>
<feature type="domain" description="TonB C-terminal" evidence="11">
    <location>
        <begin position="136"/>
        <end position="232"/>
    </location>
</feature>
<evidence type="ECO:0000313" key="13">
    <source>
        <dbReference type="Proteomes" id="UP000249082"/>
    </source>
</evidence>
<dbReference type="Proteomes" id="UP000249082">
    <property type="component" value="Unassembled WGS sequence"/>
</dbReference>
<dbReference type="PANTHER" id="PTHR33446">
    <property type="entry name" value="PROTEIN TONB-RELATED"/>
    <property type="match status" value="1"/>
</dbReference>
<dbReference type="PROSITE" id="PS52015">
    <property type="entry name" value="TONB_CTD"/>
    <property type="match status" value="1"/>
</dbReference>
<evidence type="ECO:0000256" key="1">
    <source>
        <dbReference type="ARBA" id="ARBA00004383"/>
    </source>
</evidence>
<evidence type="ECO:0000256" key="2">
    <source>
        <dbReference type="ARBA" id="ARBA00006555"/>
    </source>
</evidence>
<dbReference type="InterPro" id="IPR037682">
    <property type="entry name" value="TonB_C"/>
</dbReference>
<keyword evidence="9" id="KW-0472">Membrane</keyword>
<evidence type="ECO:0000256" key="8">
    <source>
        <dbReference type="ARBA" id="ARBA00022989"/>
    </source>
</evidence>
<evidence type="ECO:0000256" key="5">
    <source>
        <dbReference type="ARBA" id="ARBA00022519"/>
    </source>
</evidence>
<gene>
    <name evidence="12" type="ORF">DI555_21930</name>
</gene>